<keyword evidence="4 7" id="KW-0732">Signal</keyword>
<organism evidence="8 9">
    <name type="scientific">Acetobacteroides hydrogenigenes</name>
    <dbReference type="NCBI Taxonomy" id="979970"/>
    <lineage>
        <taxon>Bacteria</taxon>
        <taxon>Pseudomonadati</taxon>
        <taxon>Bacteroidota</taxon>
        <taxon>Bacteroidia</taxon>
        <taxon>Bacteroidales</taxon>
        <taxon>Rikenellaceae</taxon>
        <taxon>Acetobacteroides</taxon>
    </lineage>
</organism>
<keyword evidence="3 7" id="KW-0645">Protease</keyword>
<dbReference type="InterPro" id="IPR009003">
    <property type="entry name" value="Peptidase_S1_PA"/>
</dbReference>
<name>A0A4R2EF00_9BACT</name>
<reference evidence="8 9" key="1">
    <citation type="submission" date="2019-03" db="EMBL/GenBank/DDBJ databases">
        <title>Genomic Encyclopedia of Archaeal and Bacterial Type Strains, Phase II (KMG-II): from individual species to whole genera.</title>
        <authorList>
            <person name="Goeker M."/>
        </authorList>
    </citation>
    <scope>NUCLEOTIDE SEQUENCE [LARGE SCALE GENOMIC DNA]</scope>
    <source>
        <strain evidence="8 9">RL-C</strain>
    </source>
</reference>
<comment type="function">
    <text evidence="7">Catalyzes the removal of dipeptides from the N-terminus of oligopeptides.</text>
</comment>
<dbReference type="Proteomes" id="UP000294830">
    <property type="component" value="Unassembled WGS sequence"/>
</dbReference>
<evidence type="ECO:0000313" key="8">
    <source>
        <dbReference type="EMBL" id="TCN64754.1"/>
    </source>
</evidence>
<dbReference type="GO" id="GO:0006508">
    <property type="term" value="P:proteolysis"/>
    <property type="evidence" value="ECO:0007669"/>
    <property type="project" value="UniProtKB-KW"/>
</dbReference>
<keyword evidence="9" id="KW-1185">Reference proteome</keyword>
<accession>A0A4R2EF00</accession>
<evidence type="ECO:0000256" key="4">
    <source>
        <dbReference type="ARBA" id="ARBA00022729"/>
    </source>
</evidence>
<keyword evidence="2 7" id="KW-0031">Aminopeptidase</keyword>
<gene>
    <name evidence="8" type="ORF">CLV25_11281</name>
</gene>
<feature type="signal peptide" evidence="7">
    <location>
        <begin position="1"/>
        <end position="22"/>
    </location>
</feature>
<dbReference type="PANTHER" id="PTHR38469:SF1">
    <property type="entry name" value="PERIPLASMIC PEPTIDASE SUBFAMILY S1B"/>
    <property type="match status" value="1"/>
</dbReference>
<dbReference type="RefSeq" id="WP_131839895.1">
    <property type="nucleotide sequence ID" value="NZ_SLWB01000012.1"/>
</dbReference>
<evidence type="ECO:0000256" key="2">
    <source>
        <dbReference type="ARBA" id="ARBA00022438"/>
    </source>
</evidence>
<dbReference type="SUPFAM" id="SSF50494">
    <property type="entry name" value="Trypsin-like serine proteases"/>
    <property type="match status" value="1"/>
</dbReference>
<dbReference type="InterPro" id="IPR043504">
    <property type="entry name" value="Peptidase_S1_PA_chymotrypsin"/>
</dbReference>
<dbReference type="Pfam" id="PF10459">
    <property type="entry name" value="Peptidase_S46"/>
    <property type="match status" value="1"/>
</dbReference>
<evidence type="ECO:0000256" key="1">
    <source>
        <dbReference type="ARBA" id="ARBA00010491"/>
    </source>
</evidence>
<evidence type="ECO:0000256" key="6">
    <source>
        <dbReference type="ARBA" id="ARBA00022825"/>
    </source>
</evidence>
<dbReference type="OrthoDB" id="9805367at2"/>
<sequence>MRHFSIGLSVLLLLLFSIPSKADEGFWVPSLLSKYRMEDIKKAGFKLTKEDIYSINKKCIKDAVVGLSSEGMGFKNFCTASFVSGKGLLVTNYHCVMRYIEQYSNAEHDLLANGYWADTTTRELRCFELKVNQLVEIRDVTKEITAGLENLSAAEYNRQLDIRGKEIVAKATKGTKLEGGITSFMGGNQFLLALYKVFEDVRLVGVPPISVGKFGGDSDNWQWPRHTGDFAFLRVYANSDNNPAKWRTSNQPYKPNHFLPISANGVKENDFAMVVGFPSTSRRYIPSFALEQIVKDDNQHRIAINEAKMKIMSEAMATDANVKFRYTTRMSSMMNKLLKWKGELYGITVNGIDKNRQAEEEAFTKWVNASPERIAKYGGVLDSLRAKYNILSMYNRADLYFNEAGISGAEVVPYAGKFEKLVSIVKSGRKTSAKAAEGEARHLKTLLPQIYSNWNTDIDQKVFGKLLGMYYKNLPSYFHPEYMVEVGQKYNGNFEKFAEDAFRSTILTDSSKVSSFLDSVGTKGIDILTNDPIYKMAIGLYMTNVNKIIRQRSKAQDENGFYYTRYLTGIIEMRGMDNLYPDANSTMRISYGKVKGVSPSNGINYSYCTTADGMYEKRVKNSDNADYKMPARLKKLVEEKDFGKYFKGDKLPICFLTSAHTSSGNSGSPVIDAKGRFIGINFDRIWQGAYSDYQFTEENCRNISVDSRFILFFLEKFAKSDYILSEIVVK</sequence>
<evidence type="ECO:0000313" key="9">
    <source>
        <dbReference type="Proteomes" id="UP000294830"/>
    </source>
</evidence>
<dbReference type="EMBL" id="SLWB01000012">
    <property type="protein sequence ID" value="TCN64754.1"/>
    <property type="molecule type" value="Genomic_DNA"/>
</dbReference>
<evidence type="ECO:0000256" key="3">
    <source>
        <dbReference type="ARBA" id="ARBA00022670"/>
    </source>
</evidence>
<comment type="similarity">
    <text evidence="1 7">Belongs to the peptidase S46 family.</text>
</comment>
<proteinExistence type="inferred from homology"/>
<comment type="caution">
    <text evidence="8">The sequence shown here is derived from an EMBL/GenBank/DDBJ whole genome shotgun (WGS) entry which is preliminary data.</text>
</comment>
<dbReference type="GO" id="GO:0043171">
    <property type="term" value="P:peptide catabolic process"/>
    <property type="evidence" value="ECO:0007669"/>
    <property type="project" value="UniProtKB-UniRule"/>
</dbReference>
<feature type="chain" id="PRO_5023078425" description="Dipeptidyl-peptidase" evidence="7">
    <location>
        <begin position="23"/>
        <end position="730"/>
    </location>
</feature>
<keyword evidence="5 7" id="KW-0378">Hydrolase</keyword>
<dbReference type="AlphaFoldDB" id="A0A4R2EF00"/>
<dbReference type="InterPro" id="IPR019500">
    <property type="entry name" value="Pep_S46"/>
</dbReference>
<dbReference type="EC" id="3.4.14.-" evidence="7"/>
<dbReference type="GO" id="GO:0070009">
    <property type="term" value="F:serine-type aminopeptidase activity"/>
    <property type="evidence" value="ECO:0007669"/>
    <property type="project" value="UniProtKB-UniRule"/>
</dbReference>
<dbReference type="PANTHER" id="PTHR38469">
    <property type="entry name" value="PERIPLASMIC PEPTIDASE SUBFAMILY S1B"/>
    <property type="match status" value="1"/>
</dbReference>
<evidence type="ECO:0000256" key="7">
    <source>
        <dbReference type="RuleBase" id="RU366067"/>
    </source>
</evidence>
<protein>
    <recommendedName>
        <fullName evidence="7">Dipeptidyl-peptidase</fullName>
        <ecNumber evidence="7">3.4.14.-</ecNumber>
    </recommendedName>
</protein>
<dbReference type="GO" id="GO:0008239">
    <property type="term" value="F:dipeptidyl-peptidase activity"/>
    <property type="evidence" value="ECO:0007669"/>
    <property type="project" value="UniProtKB-UniRule"/>
</dbReference>
<evidence type="ECO:0000256" key="5">
    <source>
        <dbReference type="ARBA" id="ARBA00022801"/>
    </source>
</evidence>
<keyword evidence="6 7" id="KW-0720">Serine protease</keyword>
<dbReference type="Gene3D" id="2.40.10.10">
    <property type="entry name" value="Trypsin-like serine proteases"/>
    <property type="match status" value="1"/>
</dbReference>